<comment type="caution">
    <text evidence="1">The sequence shown here is derived from an EMBL/GenBank/DDBJ whole genome shotgun (WGS) entry which is preliminary data.</text>
</comment>
<dbReference type="AlphaFoldDB" id="A0A6N3X5L3"/>
<reference evidence="1 2" key="1">
    <citation type="submission" date="2015-01" db="EMBL/GenBank/DDBJ databases">
        <title>Lifestyle Evolution in Cyanobacterial Symbionts of Sponges.</title>
        <authorList>
            <person name="Burgsdorf I."/>
            <person name="Slaby B.M."/>
            <person name="Handley K.M."/>
            <person name="Haber M."/>
            <person name="Blom J."/>
            <person name="Marshall C.W."/>
            <person name="Gilbert J.A."/>
            <person name="Hentschel U."/>
            <person name="Steindler L."/>
        </authorList>
    </citation>
    <scope>NUCLEOTIDE SEQUENCE [LARGE SCALE GENOMIC DNA]</scope>
    <source>
        <strain evidence="1">142</strain>
    </source>
</reference>
<evidence type="ECO:0000313" key="1">
    <source>
        <dbReference type="EMBL" id="KKZ14922.1"/>
    </source>
</evidence>
<dbReference type="Proteomes" id="UP000035054">
    <property type="component" value="Unassembled WGS sequence"/>
</dbReference>
<evidence type="ECO:0000313" key="2">
    <source>
        <dbReference type="Proteomes" id="UP000035054"/>
    </source>
</evidence>
<protein>
    <submittedName>
        <fullName evidence="1">Uncharacterized protein</fullName>
    </submittedName>
</protein>
<sequence>MADGFPAFNDRLTITPALSLTLSSDGRTTSLLWALAPYVQQPQIELGDLFLDGQRHKNC</sequence>
<gene>
    <name evidence="1" type="ORF">TH68_03185</name>
</gene>
<proteinExistence type="predicted"/>
<name>A0A6N3X5L3_9SYNE</name>
<dbReference type="EMBL" id="JXUO01000101">
    <property type="protein sequence ID" value="KKZ14922.1"/>
    <property type="molecule type" value="Genomic_DNA"/>
</dbReference>
<organism evidence="1 2">
    <name type="scientific">Candidatus Synechococcus spongiarum 142</name>
    <dbReference type="NCBI Taxonomy" id="1608213"/>
    <lineage>
        <taxon>Bacteria</taxon>
        <taxon>Bacillati</taxon>
        <taxon>Cyanobacteriota</taxon>
        <taxon>Cyanophyceae</taxon>
        <taxon>Synechococcales</taxon>
        <taxon>Synechococcaceae</taxon>
        <taxon>Synechococcus</taxon>
    </lineage>
</organism>
<accession>A0A6N3X5L3</accession>